<dbReference type="EMBL" id="VIKU02000002">
    <property type="protein sequence ID" value="NHF59219.1"/>
    <property type="molecule type" value="Genomic_DNA"/>
</dbReference>
<reference evidence="3" key="2">
    <citation type="submission" date="2020-03" db="EMBL/GenBank/DDBJ databases">
        <title>Flavobacteriaceae bacterium strain TP-CH-4, a member of the family Flavobacteriaceae isolated from a deep-sea seamount.</title>
        <authorList>
            <person name="Zhang D.-C."/>
        </authorList>
    </citation>
    <scope>NUCLEOTIDE SEQUENCE</scope>
    <source>
        <strain evidence="3">TP-CH-4</strain>
    </source>
</reference>
<dbReference type="GO" id="GO:0046872">
    <property type="term" value="F:metal ion binding"/>
    <property type="evidence" value="ECO:0007669"/>
    <property type="project" value="InterPro"/>
</dbReference>
<dbReference type="AlphaFoldDB" id="A0A967ARU9"/>
<evidence type="ECO:0000313" key="3">
    <source>
        <dbReference type="EMBL" id="NHF59219.1"/>
    </source>
</evidence>
<keyword evidence="4" id="KW-1185">Reference proteome</keyword>
<protein>
    <submittedName>
        <fullName evidence="3">Insulinase family protein</fullName>
    </submittedName>
</protein>
<feature type="domain" description="Peptidase M16 N-terminal" evidence="1">
    <location>
        <begin position="64"/>
        <end position="176"/>
    </location>
</feature>
<proteinExistence type="predicted"/>
<gene>
    <name evidence="3" type="ORF">FK220_007700</name>
</gene>
<name>A0A967ARU9_9FLAO</name>
<evidence type="ECO:0000259" key="2">
    <source>
        <dbReference type="Pfam" id="PF05193"/>
    </source>
</evidence>
<comment type="caution">
    <text evidence="3">The sequence shown here is derived from an EMBL/GenBank/DDBJ whole genome shotgun (WGS) entry which is preliminary data.</text>
</comment>
<sequence length="466" mass="52140">MKNIVTYFLAFSFSITCLFAQEEEKQKEQPPKGGEPKNFILPKKEVVELDNGLTLVMIPYGSIPKATIRFSIKTGNINEQENQVWLADLLADLLEEGSTTKTARQIADEMAGMGGNLNIGVGVHTSTISSSVLYEFAPDAIALMADVLKNPKWPSEELDRLKNDMKRNLSVRLSTPRAQASQDFFASLYPDHPYGRVYPTDEMIDSYTVEDIKKFYEENFGALRTTVYVAGNFDAEEVKAAVERSLSDWREGAPSNYPIAQPVTSNKVKIIDRPGAPQSTIYYGLPVIDPSHEDFISLDITNSILGGSFASRITSNIREDKGYTYSPYSTLDTNYKTGLWYEVADVTSEHTGASIQEIQKEIEKLQNEPPTQEEMDGIINYESGIYVLQNSTPNGIIGQLIFLDTHDLDESFLTDKVKNMHAVTPAQVKEMTKKYIKPENMTLIVVGDKEKIKDQIPETIGEPLKQ</sequence>
<dbReference type="InterPro" id="IPR007863">
    <property type="entry name" value="Peptidase_M16_C"/>
</dbReference>
<dbReference type="Proteomes" id="UP000707206">
    <property type="component" value="Unassembled WGS sequence"/>
</dbReference>
<dbReference type="PANTHER" id="PTHR11851:SF224">
    <property type="entry name" value="PROCESSING PROTEASE"/>
    <property type="match status" value="1"/>
</dbReference>
<accession>A0A967ARU9</accession>
<organism evidence="3 4">
    <name type="scientific">Pelagihabitans pacificus</name>
    <dbReference type="NCBI Taxonomy" id="2696054"/>
    <lineage>
        <taxon>Bacteria</taxon>
        <taxon>Pseudomonadati</taxon>
        <taxon>Bacteroidota</taxon>
        <taxon>Flavobacteriia</taxon>
        <taxon>Flavobacteriales</taxon>
        <taxon>Flavobacteriaceae</taxon>
        <taxon>Pelagihabitans</taxon>
    </lineage>
</organism>
<dbReference type="Pfam" id="PF05193">
    <property type="entry name" value="Peptidase_M16_C"/>
    <property type="match status" value="1"/>
</dbReference>
<dbReference type="PANTHER" id="PTHR11851">
    <property type="entry name" value="METALLOPROTEASE"/>
    <property type="match status" value="1"/>
</dbReference>
<evidence type="ECO:0000259" key="1">
    <source>
        <dbReference type="Pfam" id="PF00675"/>
    </source>
</evidence>
<dbReference type="InterPro" id="IPR011765">
    <property type="entry name" value="Pept_M16_N"/>
</dbReference>
<dbReference type="Gene3D" id="3.30.830.10">
    <property type="entry name" value="Metalloenzyme, LuxS/M16 peptidase-like"/>
    <property type="match status" value="2"/>
</dbReference>
<evidence type="ECO:0000313" key="4">
    <source>
        <dbReference type="Proteomes" id="UP000707206"/>
    </source>
</evidence>
<reference evidence="3" key="1">
    <citation type="submission" date="2019-07" db="EMBL/GenBank/DDBJ databases">
        <authorList>
            <person name="De-Chao Zhang Q."/>
        </authorList>
    </citation>
    <scope>NUCLEOTIDE SEQUENCE</scope>
    <source>
        <strain evidence="3">TP-CH-4</strain>
    </source>
</reference>
<dbReference type="Pfam" id="PF00675">
    <property type="entry name" value="Peptidase_M16"/>
    <property type="match status" value="1"/>
</dbReference>
<feature type="domain" description="Peptidase M16 C-terminal" evidence="2">
    <location>
        <begin position="207"/>
        <end position="380"/>
    </location>
</feature>
<dbReference type="InterPro" id="IPR011249">
    <property type="entry name" value="Metalloenz_LuxS/M16"/>
</dbReference>
<dbReference type="SUPFAM" id="SSF63411">
    <property type="entry name" value="LuxS/MPP-like metallohydrolase"/>
    <property type="match status" value="2"/>
</dbReference>
<dbReference type="RefSeq" id="WP_152573737.1">
    <property type="nucleotide sequence ID" value="NZ_VIKU02000002.1"/>
</dbReference>
<dbReference type="InterPro" id="IPR050361">
    <property type="entry name" value="MPP/UQCRC_Complex"/>
</dbReference>